<keyword evidence="4" id="KW-1185">Reference proteome</keyword>
<dbReference type="EnsemblMetazoa" id="ADIR007867-RA">
    <property type="protein sequence ID" value="ADIR007867-PA"/>
    <property type="gene ID" value="ADIR007867"/>
</dbReference>
<dbReference type="Proteomes" id="UP000075884">
    <property type="component" value="Unassembled WGS sequence"/>
</dbReference>
<dbReference type="Gene3D" id="3.80.10.10">
    <property type="entry name" value="Ribonuclease Inhibitor"/>
    <property type="match status" value="3"/>
</dbReference>
<evidence type="ECO:0000313" key="4">
    <source>
        <dbReference type="Proteomes" id="UP000075884"/>
    </source>
</evidence>
<dbReference type="GO" id="GO:0005615">
    <property type="term" value="C:extracellular space"/>
    <property type="evidence" value="ECO:0007669"/>
    <property type="project" value="TreeGrafter"/>
</dbReference>
<evidence type="ECO:0008006" key="5">
    <source>
        <dbReference type="Google" id="ProtNLM"/>
    </source>
</evidence>
<dbReference type="Pfam" id="PF13855">
    <property type="entry name" value="LRR_8"/>
    <property type="match status" value="5"/>
</dbReference>
<dbReference type="STRING" id="7168.A0A182NJP3"/>
<dbReference type="InterPro" id="IPR001611">
    <property type="entry name" value="Leu-rich_rpt"/>
</dbReference>
<reference evidence="3" key="2">
    <citation type="submission" date="2020-05" db="UniProtKB">
        <authorList>
            <consortium name="EnsemblMetazoa"/>
        </authorList>
    </citation>
    <scope>IDENTIFICATION</scope>
    <source>
        <strain evidence="3">WRAIR2</strain>
    </source>
</reference>
<protein>
    <recommendedName>
        <fullName evidence="5">Chaoptin</fullName>
    </recommendedName>
</protein>
<dbReference type="AlphaFoldDB" id="A0A182NJP3"/>
<accession>A0A182NJP3</accession>
<proteinExistence type="predicted"/>
<dbReference type="VEuPathDB" id="VectorBase:ADIR007867"/>
<reference evidence="4" key="1">
    <citation type="submission" date="2013-03" db="EMBL/GenBank/DDBJ databases">
        <title>The Genome Sequence of Anopheles dirus WRAIR2.</title>
        <authorList>
            <consortium name="The Broad Institute Genomics Platform"/>
            <person name="Neafsey D.E."/>
            <person name="Walton C."/>
            <person name="Walker B."/>
            <person name="Young S.K."/>
            <person name="Zeng Q."/>
            <person name="Gargeya S."/>
            <person name="Fitzgerald M."/>
            <person name="Haas B."/>
            <person name="Abouelleil A."/>
            <person name="Allen A.W."/>
            <person name="Alvarado L."/>
            <person name="Arachchi H.M."/>
            <person name="Berlin A.M."/>
            <person name="Chapman S.B."/>
            <person name="Gainer-Dewar J."/>
            <person name="Goldberg J."/>
            <person name="Griggs A."/>
            <person name="Gujja S."/>
            <person name="Hansen M."/>
            <person name="Howarth C."/>
            <person name="Imamovic A."/>
            <person name="Ireland A."/>
            <person name="Larimer J."/>
            <person name="McCowan C."/>
            <person name="Murphy C."/>
            <person name="Pearson M."/>
            <person name="Poon T.W."/>
            <person name="Priest M."/>
            <person name="Roberts A."/>
            <person name="Saif S."/>
            <person name="Shea T."/>
            <person name="Sisk P."/>
            <person name="Sykes S."/>
            <person name="Wortman J."/>
            <person name="Nusbaum C."/>
            <person name="Birren B."/>
        </authorList>
    </citation>
    <scope>NUCLEOTIDE SEQUENCE [LARGE SCALE GENOMIC DNA]</scope>
    <source>
        <strain evidence="4">WRAIR2</strain>
    </source>
</reference>
<dbReference type="SUPFAM" id="SSF52058">
    <property type="entry name" value="L domain-like"/>
    <property type="match status" value="3"/>
</dbReference>
<dbReference type="PANTHER" id="PTHR45617">
    <property type="entry name" value="LEUCINE RICH REPEAT FAMILY PROTEIN"/>
    <property type="match status" value="1"/>
</dbReference>
<evidence type="ECO:0000256" key="1">
    <source>
        <dbReference type="ARBA" id="ARBA00022614"/>
    </source>
</evidence>
<dbReference type="SMART" id="SM00364">
    <property type="entry name" value="LRR_BAC"/>
    <property type="match status" value="11"/>
</dbReference>
<organism evidence="3 4">
    <name type="scientific">Anopheles dirus</name>
    <dbReference type="NCBI Taxonomy" id="7168"/>
    <lineage>
        <taxon>Eukaryota</taxon>
        <taxon>Metazoa</taxon>
        <taxon>Ecdysozoa</taxon>
        <taxon>Arthropoda</taxon>
        <taxon>Hexapoda</taxon>
        <taxon>Insecta</taxon>
        <taxon>Pterygota</taxon>
        <taxon>Neoptera</taxon>
        <taxon>Endopterygota</taxon>
        <taxon>Diptera</taxon>
        <taxon>Nematocera</taxon>
        <taxon>Culicoidea</taxon>
        <taxon>Culicidae</taxon>
        <taxon>Anophelinae</taxon>
        <taxon>Anopheles</taxon>
    </lineage>
</organism>
<dbReference type="PANTHER" id="PTHR45617:SF181">
    <property type="entry name" value="LP04042P"/>
    <property type="match status" value="1"/>
</dbReference>
<dbReference type="InterPro" id="IPR003591">
    <property type="entry name" value="Leu-rich_rpt_typical-subtyp"/>
</dbReference>
<evidence type="ECO:0000313" key="3">
    <source>
        <dbReference type="EnsemblMetazoa" id="ADIR007867-PA"/>
    </source>
</evidence>
<dbReference type="InterPro" id="IPR032675">
    <property type="entry name" value="LRR_dom_sf"/>
</dbReference>
<keyword evidence="1" id="KW-0433">Leucine-rich repeat</keyword>
<sequence>MLTLELHHLVAVETLTHLSVDNNRLTAVPTEALGTLRSLEAFSIGSNRLRALSDGDEFANLPHLRSLTLSGNLIHTLHPATFASLGELRSLNASWNCLASLSAGVFQSLERLEVLDLSYNYLKLLNATLLQRLSALRELHLGGNLLETLRANTFVAHRALERLDLSDNFLKTLPVRLLTANRKLLELNLAGNLLETVPVDVFAGLERLHLLNLRHNRLTRLAEGTFRDQPLFTQLSLEGNRIGRLEATVLKSSDVTLQNNRLKSLEKVRPANATLIHNLFLYGNEIGTIEQDVFEVLVRLEAVYLDYNRIEELSPMLFHANQHLHHVTLAHNRLTVLRTNTFAGLSHLHSVDLSYNLLSVIEPATFHRSPVVYLNLNGNRLKSLDDWALSGTRLLYLHVDSNEIVSVRYDGLLNGLVELSAADNHIAAWDELCTTARGSNATSHLTAINLANNSLTVAGSSGCLDHLTANANLDPVTVNVAFNKLSELPVLAAGRGVHRLDLSGNALTDLCFRAAHQETGALILRETSLRVLRAECFERLPQLATLVVSSSVLETVEERTLHRLKLERMELTDSPLGALPESLFKGQTRLSAISLSNIELSTLPSKFFADCVRLEDIDLSRNALETVDRAWFLGLEHLNSIDMQGNRITQLPPDLLSPEQTLELLSLAGNALKSLSGAFFLADVPIRTLNLSANRLEEIDILQRNDFVTRLDVAGNQLDRLILRPNYRVLIANSNRIASLDWDESDPESAFDLEHLELTDNQLHRLDPRLFQVRSIGVINVSENRLDHVPFEVLHRAKLLTSLIVSRNNIRTLSRDRVQAFKLALLDLAENPLDELPERLMQSCVVTNLIVNVAK</sequence>
<keyword evidence="2" id="KW-0677">Repeat</keyword>
<dbReference type="SMART" id="SM00369">
    <property type="entry name" value="LRR_TYP"/>
    <property type="match status" value="19"/>
</dbReference>
<name>A0A182NJP3_9DIPT</name>
<evidence type="ECO:0000256" key="2">
    <source>
        <dbReference type="ARBA" id="ARBA00022737"/>
    </source>
</evidence>